<dbReference type="Pfam" id="PF04290">
    <property type="entry name" value="DctQ"/>
    <property type="match status" value="1"/>
</dbReference>
<accession>A0A644XJ01</accession>
<dbReference type="InterPro" id="IPR055348">
    <property type="entry name" value="DctQ"/>
</dbReference>
<evidence type="ECO:0000256" key="7">
    <source>
        <dbReference type="ARBA" id="ARBA00023136"/>
    </source>
</evidence>
<keyword evidence="3" id="KW-1003">Cell membrane</keyword>
<keyword evidence="7 8" id="KW-0472">Membrane</keyword>
<evidence type="ECO:0000259" key="9">
    <source>
        <dbReference type="Pfam" id="PF04290"/>
    </source>
</evidence>
<evidence type="ECO:0000256" key="8">
    <source>
        <dbReference type="SAM" id="Phobius"/>
    </source>
</evidence>
<reference evidence="10" key="1">
    <citation type="submission" date="2019-08" db="EMBL/GenBank/DDBJ databases">
        <authorList>
            <person name="Kucharzyk K."/>
            <person name="Murdoch R.W."/>
            <person name="Higgins S."/>
            <person name="Loffler F."/>
        </authorList>
    </citation>
    <scope>NUCLEOTIDE SEQUENCE</scope>
</reference>
<evidence type="ECO:0000313" key="10">
    <source>
        <dbReference type="EMBL" id="MPM16182.1"/>
    </source>
</evidence>
<comment type="caution">
    <text evidence="10">The sequence shown here is derived from an EMBL/GenBank/DDBJ whole genome shotgun (WGS) entry which is preliminary data.</text>
</comment>
<keyword evidence="6 8" id="KW-1133">Transmembrane helix</keyword>
<dbReference type="GO" id="GO:0015740">
    <property type="term" value="P:C4-dicarboxylate transport"/>
    <property type="evidence" value="ECO:0007669"/>
    <property type="project" value="TreeGrafter"/>
</dbReference>
<organism evidence="10">
    <name type="scientific">bioreactor metagenome</name>
    <dbReference type="NCBI Taxonomy" id="1076179"/>
    <lineage>
        <taxon>unclassified sequences</taxon>
        <taxon>metagenomes</taxon>
        <taxon>ecological metagenomes</taxon>
    </lineage>
</organism>
<dbReference type="EMBL" id="VSSQ01002565">
    <property type="protein sequence ID" value="MPM16182.1"/>
    <property type="molecule type" value="Genomic_DNA"/>
</dbReference>
<dbReference type="PANTHER" id="PTHR35011:SF5">
    <property type="entry name" value="SIALIC ACID TRAP TRANSPORTER SMALL PERMEASE PROTEIN SIAQ"/>
    <property type="match status" value="1"/>
</dbReference>
<keyword evidence="4" id="KW-0997">Cell inner membrane</keyword>
<dbReference type="GO" id="GO:0005886">
    <property type="term" value="C:plasma membrane"/>
    <property type="evidence" value="ECO:0007669"/>
    <property type="project" value="UniProtKB-SubCell"/>
</dbReference>
<evidence type="ECO:0000256" key="3">
    <source>
        <dbReference type="ARBA" id="ARBA00022475"/>
    </source>
</evidence>
<keyword evidence="2" id="KW-0813">Transport</keyword>
<feature type="transmembrane region" description="Helical" evidence="8">
    <location>
        <begin position="12"/>
        <end position="35"/>
    </location>
</feature>
<name>A0A644XJ01_9ZZZZ</name>
<keyword evidence="5 8" id="KW-0812">Transmembrane</keyword>
<feature type="domain" description="Tripartite ATP-independent periplasmic transporters DctQ component" evidence="9">
    <location>
        <begin position="24"/>
        <end position="154"/>
    </location>
</feature>
<evidence type="ECO:0000256" key="4">
    <source>
        <dbReference type="ARBA" id="ARBA00022519"/>
    </source>
</evidence>
<sequence>MSKTLDKFLSFFEISVCNVLFIAMAALVILQILLRFLGLPLSWTEEVARYLFVWTVYLACGRAVKNGSHLSVDILPLILKGRAKTVLFLFGDIIVAIFLYILFKYGLVLEQKMFGTPQFSAALHLNMVIPYLAPVFGAILMGIHIIEKIIADVKELIHPGSALAVEEDAK</sequence>
<dbReference type="AlphaFoldDB" id="A0A644XJ01"/>
<evidence type="ECO:0000256" key="6">
    <source>
        <dbReference type="ARBA" id="ARBA00022989"/>
    </source>
</evidence>
<evidence type="ECO:0000256" key="2">
    <source>
        <dbReference type="ARBA" id="ARBA00022448"/>
    </source>
</evidence>
<gene>
    <name evidence="10" type="ORF">SDC9_62558</name>
</gene>
<feature type="transmembrane region" description="Helical" evidence="8">
    <location>
        <begin position="123"/>
        <end position="146"/>
    </location>
</feature>
<dbReference type="GO" id="GO:0022857">
    <property type="term" value="F:transmembrane transporter activity"/>
    <property type="evidence" value="ECO:0007669"/>
    <property type="project" value="TreeGrafter"/>
</dbReference>
<comment type="subcellular location">
    <subcellularLocation>
        <location evidence="1">Cell inner membrane</location>
        <topology evidence="1">Multi-pass membrane protein</topology>
    </subcellularLocation>
</comment>
<evidence type="ECO:0000256" key="1">
    <source>
        <dbReference type="ARBA" id="ARBA00004429"/>
    </source>
</evidence>
<feature type="transmembrane region" description="Helical" evidence="8">
    <location>
        <begin position="85"/>
        <end position="103"/>
    </location>
</feature>
<proteinExistence type="predicted"/>
<dbReference type="InterPro" id="IPR007387">
    <property type="entry name" value="TRAP_DctQ"/>
</dbReference>
<protein>
    <recommendedName>
        <fullName evidence="9">Tripartite ATP-independent periplasmic transporters DctQ component domain-containing protein</fullName>
    </recommendedName>
</protein>
<evidence type="ECO:0000256" key="5">
    <source>
        <dbReference type="ARBA" id="ARBA00022692"/>
    </source>
</evidence>
<dbReference type="PANTHER" id="PTHR35011">
    <property type="entry name" value="2,3-DIKETO-L-GULONATE TRAP TRANSPORTER SMALL PERMEASE PROTEIN YIAM"/>
    <property type="match status" value="1"/>
</dbReference>